<dbReference type="InParanoid" id="A0A6J2Y2L9"/>
<feature type="domain" description="Spaetzle" evidence="6">
    <location>
        <begin position="206"/>
        <end position="306"/>
    </location>
</feature>
<keyword evidence="7" id="KW-1185">Reference proteome</keyword>
<gene>
    <name evidence="8" type="primary">LOC115883310</name>
</gene>
<feature type="region of interest" description="Disordered" evidence="4">
    <location>
        <begin position="108"/>
        <end position="133"/>
    </location>
</feature>
<organism evidence="7 8">
    <name type="scientific">Sitophilus oryzae</name>
    <name type="common">Rice weevil</name>
    <name type="synonym">Curculio oryzae</name>
    <dbReference type="NCBI Taxonomy" id="7048"/>
    <lineage>
        <taxon>Eukaryota</taxon>
        <taxon>Metazoa</taxon>
        <taxon>Ecdysozoa</taxon>
        <taxon>Arthropoda</taxon>
        <taxon>Hexapoda</taxon>
        <taxon>Insecta</taxon>
        <taxon>Pterygota</taxon>
        <taxon>Neoptera</taxon>
        <taxon>Endopterygota</taxon>
        <taxon>Coleoptera</taxon>
        <taxon>Polyphaga</taxon>
        <taxon>Cucujiformia</taxon>
        <taxon>Curculionidae</taxon>
        <taxon>Dryophthorinae</taxon>
        <taxon>Sitophilus</taxon>
    </lineage>
</organism>
<dbReference type="Proteomes" id="UP000504635">
    <property type="component" value="Unplaced"/>
</dbReference>
<dbReference type="GO" id="GO:0005121">
    <property type="term" value="F:Toll binding"/>
    <property type="evidence" value="ECO:0007669"/>
    <property type="project" value="TreeGrafter"/>
</dbReference>
<dbReference type="Pfam" id="PF16077">
    <property type="entry name" value="Spaetzle"/>
    <property type="match status" value="1"/>
</dbReference>
<evidence type="ECO:0000259" key="6">
    <source>
        <dbReference type="Pfam" id="PF16077"/>
    </source>
</evidence>
<feature type="signal peptide" evidence="5">
    <location>
        <begin position="1"/>
        <end position="21"/>
    </location>
</feature>
<dbReference type="GO" id="GO:0045087">
    <property type="term" value="P:innate immune response"/>
    <property type="evidence" value="ECO:0007669"/>
    <property type="project" value="TreeGrafter"/>
</dbReference>
<dbReference type="InterPro" id="IPR029034">
    <property type="entry name" value="Cystine-knot_cytokine"/>
</dbReference>
<evidence type="ECO:0000313" key="8">
    <source>
        <dbReference type="RefSeq" id="XP_030757516.1"/>
    </source>
</evidence>
<dbReference type="PANTHER" id="PTHR23199:SF16">
    <property type="entry name" value="PROTEIN SPAETZLE 5"/>
    <property type="match status" value="1"/>
</dbReference>
<evidence type="ECO:0000256" key="3">
    <source>
        <dbReference type="ARBA" id="ARBA00023180"/>
    </source>
</evidence>
<evidence type="ECO:0000256" key="1">
    <source>
        <dbReference type="ARBA" id="ARBA00022729"/>
    </source>
</evidence>
<evidence type="ECO:0000256" key="5">
    <source>
        <dbReference type="SAM" id="SignalP"/>
    </source>
</evidence>
<dbReference type="InterPro" id="IPR052444">
    <property type="entry name" value="Spz/Toll_ligand-like"/>
</dbReference>
<dbReference type="GeneID" id="115883310"/>
<protein>
    <submittedName>
        <fullName evidence="8">Protein spaetzle-like</fullName>
    </submittedName>
</protein>
<dbReference type="KEGG" id="soy:115883310"/>
<dbReference type="GO" id="GO:0005615">
    <property type="term" value="C:extracellular space"/>
    <property type="evidence" value="ECO:0007669"/>
    <property type="project" value="UniProtKB-ARBA"/>
</dbReference>
<dbReference type="GO" id="GO:0008083">
    <property type="term" value="F:growth factor activity"/>
    <property type="evidence" value="ECO:0007669"/>
    <property type="project" value="TreeGrafter"/>
</dbReference>
<dbReference type="AlphaFoldDB" id="A0A6J2Y2L9"/>
<feature type="chain" id="PRO_5027075998" evidence="5">
    <location>
        <begin position="22"/>
        <end position="315"/>
    </location>
</feature>
<dbReference type="InterPro" id="IPR032104">
    <property type="entry name" value="Spaetzle"/>
</dbReference>
<dbReference type="SUPFAM" id="SSF57501">
    <property type="entry name" value="Cystine-knot cytokines"/>
    <property type="match status" value="1"/>
</dbReference>
<keyword evidence="2" id="KW-1015">Disulfide bond</keyword>
<reference evidence="8" key="1">
    <citation type="submission" date="2025-08" db="UniProtKB">
        <authorList>
            <consortium name="RefSeq"/>
        </authorList>
    </citation>
    <scope>IDENTIFICATION</scope>
    <source>
        <tissue evidence="8">Gonads</tissue>
    </source>
</reference>
<evidence type="ECO:0000256" key="4">
    <source>
        <dbReference type="SAM" id="MobiDB-lite"/>
    </source>
</evidence>
<dbReference type="RefSeq" id="XP_030757516.1">
    <property type="nucleotide sequence ID" value="XM_030901656.1"/>
</dbReference>
<name>A0A6J2Y2L9_SITOR</name>
<dbReference type="Gene3D" id="2.10.90.10">
    <property type="entry name" value="Cystine-knot cytokines"/>
    <property type="match status" value="1"/>
</dbReference>
<evidence type="ECO:0000256" key="2">
    <source>
        <dbReference type="ARBA" id="ARBA00023157"/>
    </source>
</evidence>
<evidence type="ECO:0000313" key="7">
    <source>
        <dbReference type="Proteomes" id="UP000504635"/>
    </source>
</evidence>
<accession>A0A6J2Y2L9</accession>
<sequence>MAVRAVITIFLVLYYIGEVPAQPRPNPEPPGFRYIAAAKGDPPPCKLEPGATYCEEVDNYPLDQILYALSNTKFDVAKFLVDESLDEGPRFGTEEPERPNKSLPLTDQEVVKTSKSPQDAPKWPFERTMRPPPPPHLYNKHQPDGYSSTANMIQPESTRFTIPLIQPKNRLIREKPHRDAYPNITVSSLKTIVERRIKRQLEPEKPLCSARLKFVYPKAAMSSRTGEWMWLVNIPHVQMTQMLRAEVCNSGVEGKSCMEGKCDTPLGFSSKCEQHYLQKRLVTLVPNGGTKVYTDMFWIPTCCICQTYKMSNKRS</sequence>
<dbReference type="PANTHER" id="PTHR23199">
    <property type="entry name" value="NEUROTROPHIN 1-RELATED"/>
    <property type="match status" value="1"/>
</dbReference>
<keyword evidence="3" id="KW-0325">Glycoprotein</keyword>
<dbReference type="OrthoDB" id="6779095at2759"/>
<dbReference type="GO" id="GO:0021556">
    <property type="term" value="P:central nervous system formation"/>
    <property type="evidence" value="ECO:0007669"/>
    <property type="project" value="TreeGrafter"/>
</dbReference>
<keyword evidence="1 5" id="KW-0732">Signal</keyword>
<proteinExistence type="predicted"/>